<dbReference type="STRING" id="760154.Sulba_1327"/>
<sequence length="269" mass="30307">MQCAPRMLKKYENLKTILASHKRLVVAFSGGVDSSFLLKVAHDVLGENVLGVSVQTPYIAHGEIDDARRVAAQIGVSHVVHDAPWIESLKHNPENRCYVCKHALFSSLQSLANQKGFFAIAEGSNVDDTHELRPGRQALQELGIVTPLLEAQLHKEEIRALSKHLGLSTWDKPSYACLLTRFSHNVSIETHALAMVENAEAYLIAKGYAKMRVRYEQRMARIEMEKEDALRLMNDAHFSCMIAHLKAFGFLHVMLDLEGYRYESQRKGI</sequence>
<dbReference type="GO" id="GO:0006163">
    <property type="term" value="P:purine nucleotide metabolic process"/>
    <property type="evidence" value="ECO:0007669"/>
    <property type="project" value="UniProtKB-ARBA"/>
</dbReference>
<dbReference type="InterPro" id="IPR005232">
    <property type="entry name" value="LarE"/>
</dbReference>
<proteinExistence type="predicted"/>
<protein>
    <submittedName>
        <fullName evidence="3">TIGR00268 family protein</fullName>
    </submittedName>
</protein>
<dbReference type="PANTHER" id="PTHR43169">
    <property type="entry name" value="EXSB FAMILY PROTEIN"/>
    <property type="match status" value="1"/>
</dbReference>
<dbReference type="Gene3D" id="3.40.50.620">
    <property type="entry name" value="HUPs"/>
    <property type="match status" value="1"/>
</dbReference>
<dbReference type="NCBIfam" id="TIGR00268">
    <property type="entry name" value="ATP-dependent sacrificial sulfur transferase LarE"/>
    <property type="match status" value="1"/>
</dbReference>
<dbReference type="InterPro" id="IPR052188">
    <property type="entry name" value="Ni-pincer_cofactor_biosynth"/>
</dbReference>
<dbReference type="eggNOG" id="COG1606">
    <property type="taxonomic scope" value="Bacteria"/>
</dbReference>
<evidence type="ECO:0000313" key="3">
    <source>
        <dbReference type="EMBL" id="AFL68618.1"/>
    </source>
</evidence>
<keyword evidence="4" id="KW-1185">Reference proteome</keyword>
<dbReference type="HOGENOM" id="CLU_061181_2_0_7"/>
<dbReference type="SUPFAM" id="SSF52402">
    <property type="entry name" value="Adenine nucleotide alpha hydrolases-like"/>
    <property type="match status" value="1"/>
</dbReference>
<name>I3XXE4_SULBS</name>
<evidence type="ECO:0000259" key="2">
    <source>
        <dbReference type="Pfam" id="PF02540"/>
    </source>
</evidence>
<dbReference type="PIRSF" id="PIRSF006661">
    <property type="entry name" value="PP-lp_UCP006661"/>
    <property type="match status" value="1"/>
</dbReference>
<gene>
    <name evidence="3" type="ordered locus">Sulba_1327</name>
</gene>
<feature type="domain" description="NAD/GMP synthase" evidence="2">
    <location>
        <begin position="21"/>
        <end position="80"/>
    </location>
</feature>
<dbReference type="CDD" id="cd01990">
    <property type="entry name" value="LarE-like"/>
    <property type="match status" value="1"/>
</dbReference>
<accession>I3XXE4</accession>
<dbReference type="PATRIC" id="fig|760154.4.peg.1328"/>
<dbReference type="EMBL" id="CP003333">
    <property type="protein sequence ID" value="AFL68618.1"/>
    <property type="molecule type" value="Genomic_DNA"/>
</dbReference>
<reference evidence="3 4" key="1">
    <citation type="submission" date="2012-06" db="EMBL/GenBank/DDBJ databases">
        <title>Complete sequence of Sulfurospirillum barnesii SES-3.</title>
        <authorList>
            <consortium name="US DOE Joint Genome Institute"/>
            <person name="Lucas S."/>
            <person name="Han J."/>
            <person name="Lapidus A."/>
            <person name="Cheng J.-F."/>
            <person name="Goodwin L."/>
            <person name="Pitluck S."/>
            <person name="Peters L."/>
            <person name="Ovchinnikova G."/>
            <person name="Lu M."/>
            <person name="Detter J.C."/>
            <person name="Han C."/>
            <person name="Tapia R."/>
            <person name="Land M."/>
            <person name="Hauser L."/>
            <person name="Kyrpides N."/>
            <person name="Ivanova N."/>
            <person name="Pagani I."/>
            <person name="Stolz J."/>
            <person name="Arkin A."/>
            <person name="Dehal P."/>
            <person name="Oremland R."/>
            <person name="Saltikov C."/>
            <person name="Basu P."/>
            <person name="Hollibaugh J."/>
            <person name="Newman D."/>
            <person name="Stolyar S."/>
            <person name="Hazen T."/>
            <person name="Woyke T."/>
        </authorList>
    </citation>
    <scope>NUCLEOTIDE SEQUENCE [LARGE SCALE GENOMIC DNA]</scope>
    <source>
        <strain evidence="4">ATCC 700032 / DSM 10660 / SES-3</strain>
    </source>
</reference>
<dbReference type="InterPro" id="IPR022310">
    <property type="entry name" value="NAD/GMP_synthase"/>
</dbReference>
<evidence type="ECO:0000313" key="4">
    <source>
        <dbReference type="Proteomes" id="UP000006176"/>
    </source>
</evidence>
<dbReference type="AlphaFoldDB" id="I3XXE4"/>
<feature type="active site" description="Nucleophile and sulfur donor" evidence="1">
    <location>
        <position position="177"/>
    </location>
</feature>
<dbReference type="Proteomes" id="UP000006176">
    <property type="component" value="Chromosome"/>
</dbReference>
<organism evidence="3 4">
    <name type="scientific">Sulfurospirillum barnesii (strain ATCC 700032 / DSM 10660 / SES-3)</name>
    <dbReference type="NCBI Taxonomy" id="760154"/>
    <lineage>
        <taxon>Bacteria</taxon>
        <taxon>Pseudomonadati</taxon>
        <taxon>Campylobacterota</taxon>
        <taxon>Epsilonproteobacteria</taxon>
        <taxon>Campylobacterales</taxon>
        <taxon>Sulfurospirillaceae</taxon>
        <taxon>Sulfurospirillum</taxon>
    </lineage>
</organism>
<dbReference type="KEGG" id="sba:Sulba_1327"/>
<dbReference type="RefSeq" id="WP_014769496.1">
    <property type="nucleotide sequence ID" value="NC_018002.1"/>
</dbReference>
<dbReference type="Pfam" id="PF02540">
    <property type="entry name" value="NAD_synthase"/>
    <property type="match status" value="1"/>
</dbReference>
<dbReference type="PANTHER" id="PTHR43169:SF2">
    <property type="entry name" value="NAD_GMP SYNTHASE DOMAIN-CONTAINING PROTEIN"/>
    <property type="match status" value="1"/>
</dbReference>
<dbReference type="GO" id="GO:0016783">
    <property type="term" value="F:sulfurtransferase activity"/>
    <property type="evidence" value="ECO:0007669"/>
    <property type="project" value="InterPro"/>
</dbReference>
<evidence type="ECO:0000256" key="1">
    <source>
        <dbReference type="PIRSR" id="PIRSR006661-1"/>
    </source>
</evidence>
<dbReference type="InterPro" id="IPR014729">
    <property type="entry name" value="Rossmann-like_a/b/a_fold"/>
</dbReference>